<sequence>MDRHRREFGMDIYRKFRLQRWSLILNRNFMVSRIEQATERKEKVDDAVLKWVDEAGKLLDEISEKIEKSGDTYYRDMIKDIKEMNGNRRFKAFSTAIRSSGTKNGILVILDDVPAKCDFDPEDIGIPSQRCKFLLTTRSEQDCSLIIGKRVTHCETMIPMYPLSADDAWSFLQKYSGIDKTHRSFKVAELFSLVCDRLPGTIIDFCSSFKDESYFEWQRLAESLVHSTARYQIFLSYEVSDTRNVFTIPLYKELTKKGMKTFMDLKMRNDADKISAEVMKAIEDSRLSIVVLSENYLASAWCLDELVHILECIKTNRQLVWPIFYKLEPKYIRHQSKALVKLGEELEADSQEIWKWKSALDDISRIFGFFYREGTNHTKFIQEVIDDVMEAKKYLFVENMDKECEEIESLNADNEFDLDSSQNIVNSESQSESSCSNPTKDEGALDPLLIALKENRLSFNSETLKELSKELQNGSINQITLHGKRGSGKTRLVEAVRDKVKSTFSTLFEVVLFATVSQNNIMSIQDQIARGLDLKFENESEYRRTHKIEQKLREMKRILVILDDVPTGFDTEKIIGIHCNDERCKFLFTARSKKNFPLLKSKEEIRRRKSITMHHLSAEEAWALLQEYSDIEEDDESSSKVLTVAKEIAFKYKWMPGAIVDLGSSLRGPCTEAMTKLKNRFDPDKIGKWKKALHDVCELSGWPYQGRIPQLQFIQSLVEGVIQIKTSLYIQNMEMV</sequence>
<dbReference type="Pfam" id="PF00931">
    <property type="entry name" value="NB-ARC"/>
    <property type="match status" value="2"/>
</dbReference>
<reference evidence="2 3" key="1">
    <citation type="submission" date="2024-01" db="EMBL/GenBank/DDBJ databases">
        <title>The genomes of 5 underutilized Papilionoideae crops provide insights into root nodulation and disease resistanc.</title>
        <authorList>
            <person name="Jiang F."/>
        </authorList>
    </citation>
    <scope>NUCLEOTIDE SEQUENCE [LARGE SCALE GENOMIC DNA]</scope>
    <source>
        <strain evidence="2">LVBAO_FW01</strain>
        <tissue evidence="2">Leaves</tissue>
    </source>
</reference>
<proteinExistence type="predicted"/>
<dbReference type="InterPro" id="IPR000157">
    <property type="entry name" value="TIR_dom"/>
</dbReference>
<dbReference type="Gene3D" id="3.40.50.300">
    <property type="entry name" value="P-loop containing nucleotide triphosphate hydrolases"/>
    <property type="match status" value="1"/>
</dbReference>
<name>A0AAN9JY71_CANGL</name>
<dbReference type="SMART" id="SM00255">
    <property type="entry name" value="TIR"/>
    <property type="match status" value="1"/>
</dbReference>
<evidence type="ECO:0000313" key="3">
    <source>
        <dbReference type="Proteomes" id="UP001367508"/>
    </source>
</evidence>
<dbReference type="InterPro" id="IPR002182">
    <property type="entry name" value="NB-ARC"/>
</dbReference>
<dbReference type="EMBL" id="JAYMYQ010000011">
    <property type="protein sequence ID" value="KAK7306112.1"/>
    <property type="molecule type" value="Genomic_DNA"/>
</dbReference>
<dbReference type="PROSITE" id="PS50104">
    <property type="entry name" value="TIR"/>
    <property type="match status" value="1"/>
</dbReference>
<dbReference type="SUPFAM" id="SSF52200">
    <property type="entry name" value="Toll/Interleukin receptor TIR domain"/>
    <property type="match status" value="1"/>
</dbReference>
<dbReference type="SUPFAM" id="SSF52540">
    <property type="entry name" value="P-loop containing nucleoside triphosphate hydrolases"/>
    <property type="match status" value="2"/>
</dbReference>
<dbReference type="PANTHER" id="PTHR11017:SF544">
    <property type="entry name" value="ADP-RIBOSYL CYCLASE_CYCLIC ADP-RIBOSE HYDROLASE"/>
    <property type="match status" value="1"/>
</dbReference>
<evidence type="ECO:0000313" key="2">
    <source>
        <dbReference type="EMBL" id="KAK7306112.1"/>
    </source>
</evidence>
<dbReference type="Proteomes" id="UP001367508">
    <property type="component" value="Unassembled WGS sequence"/>
</dbReference>
<keyword evidence="3" id="KW-1185">Reference proteome</keyword>
<dbReference type="GO" id="GO:0007165">
    <property type="term" value="P:signal transduction"/>
    <property type="evidence" value="ECO:0007669"/>
    <property type="project" value="InterPro"/>
</dbReference>
<evidence type="ECO:0000259" key="1">
    <source>
        <dbReference type="PROSITE" id="PS50104"/>
    </source>
</evidence>
<dbReference type="Gene3D" id="3.40.50.10140">
    <property type="entry name" value="Toll/interleukin-1 receptor homology (TIR) domain"/>
    <property type="match status" value="2"/>
</dbReference>
<dbReference type="GO" id="GO:0043531">
    <property type="term" value="F:ADP binding"/>
    <property type="evidence" value="ECO:0007669"/>
    <property type="project" value="InterPro"/>
</dbReference>
<accession>A0AAN9JY71</accession>
<dbReference type="InterPro" id="IPR035897">
    <property type="entry name" value="Toll_tir_struct_dom_sf"/>
</dbReference>
<dbReference type="Pfam" id="PF01582">
    <property type="entry name" value="TIR"/>
    <property type="match status" value="1"/>
</dbReference>
<comment type="caution">
    <text evidence="2">The sequence shown here is derived from an EMBL/GenBank/DDBJ whole genome shotgun (WGS) entry which is preliminary data.</text>
</comment>
<dbReference type="AlphaFoldDB" id="A0AAN9JY71"/>
<protein>
    <recommendedName>
        <fullName evidence="1">TIR domain-containing protein</fullName>
    </recommendedName>
</protein>
<organism evidence="2 3">
    <name type="scientific">Canavalia gladiata</name>
    <name type="common">Sword bean</name>
    <name type="synonym">Dolichos gladiatus</name>
    <dbReference type="NCBI Taxonomy" id="3824"/>
    <lineage>
        <taxon>Eukaryota</taxon>
        <taxon>Viridiplantae</taxon>
        <taxon>Streptophyta</taxon>
        <taxon>Embryophyta</taxon>
        <taxon>Tracheophyta</taxon>
        <taxon>Spermatophyta</taxon>
        <taxon>Magnoliopsida</taxon>
        <taxon>eudicotyledons</taxon>
        <taxon>Gunneridae</taxon>
        <taxon>Pentapetalae</taxon>
        <taxon>rosids</taxon>
        <taxon>fabids</taxon>
        <taxon>Fabales</taxon>
        <taxon>Fabaceae</taxon>
        <taxon>Papilionoideae</taxon>
        <taxon>50 kb inversion clade</taxon>
        <taxon>NPAAA clade</taxon>
        <taxon>indigoferoid/millettioid clade</taxon>
        <taxon>Phaseoleae</taxon>
        <taxon>Canavalia</taxon>
    </lineage>
</organism>
<dbReference type="InterPro" id="IPR044974">
    <property type="entry name" value="Disease_R_plants"/>
</dbReference>
<gene>
    <name evidence="2" type="ORF">VNO77_44032</name>
</gene>
<feature type="domain" description="TIR" evidence="1">
    <location>
        <begin position="229"/>
        <end position="392"/>
    </location>
</feature>
<dbReference type="PANTHER" id="PTHR11017">
    <property type="entry name" value="LEUCINE-RICH REPEAT-CONTAINING PROTEIN"/>
    <property type="match status" value="1"/>
</dbReference>
<dbReference type="InterPro" id="IPR027417">
    <property type="entry name" value="P-loop_NTPase"/>
</dbReference>
<dbReference type="GO" id="GO:0006952">
    <property type="term" value="P:defense response"/>
    <property type="evidence" value="ECO:0007669"/>
    <property type="project" value="InterPro"/>
</dbReference>